<dbReference type="AlphaFoldDB" id="A0A2H9TFV4"/>
<dbReference type="EMBL" id="MTSL01000213">
    <property type="protein sequence ID" value="PJF16611.1"/>
    <property type="molecule type" value="Genomic_DNA"/>
</dbReference>
<reference evidence="1 2" key="1">
    <citation type="submission" date="2016-10" db="EMBL/GenBank/DDBJ databases">
        <title>The genome of Paramicrosporidium saccamoebae is the missing link in understanding Cryptomycota and Microsporidia evolution.</title>
        <authorList>
            <person name="Quandt C.A."/>
            <person name="Beaudet D."/>
            <person name="Corsaro D."/>
            <person name="Michel R."/>
            <person name="Corradi N."/>
            <person name="James T."/>
        </authorList>
    </citation>
    <scope>NUCLEOTIDE SEQUENCE [LARGE SCALE GENOMIC DNA]</scope>
    <source>
        <strain evidence="1 2">KSL3</strain>
    </source>
</reference>
<organism evidence="1 2">
    <name type="scientific">Paramicrosporidium saccamoebae</name>
    <dbReference type="NCBI Taxonomy" id="1246581"/>
    <lineage>
        <taxon>Eukaryota</taxon>
        <taxon>Fungi</taxon>
        <taxon>Fungi incertae sedis</taxon>
        <taxon>Cryptomycota</taxon>
        <taxon>Cryptomycota incertae sedis</taxon>
        <taxon>Paramicrosporidium</taxon>
    </lineage>
</organism>
<dbReference type="Proteomes" id="UP000240830">
    <property type="component" value="Unassembled WGS sequence"/>
</dbReference>
<name>A0A2H9TFV4_9FUNG</name>
<dbReference type="Pfam" id="PF10203">
    <property type="entry name" value="Pet191_N"/>
    <property type="match status" value="1"/>
</dbReference>
<evidence type="ECO:0000313" key="2">
    <source>
        <dbReference type="Proteomes" id="UP000240830"/>
    </source>
</evidence>
<proteinExistence type="predicted"/>
<evidence type="ECO:0000313" key="1">
    <source>
        <dbReference type="EMBL" id="PJF16611.1"/>
    </source>
</evidence>
<accession>A0A2H9TFV4</accession>
<comment type="caution">
    <text evidence="1">The sequence shown here is derived from an EMBL/GenBank/DDBJ whole genome shotgun (WGS) entry which is preliminary data.</text>
</comment>
<sequence>MRHADQQFLVKDHYRRPHNCRFTHFGGLLGTIYADSHYSIEMFGVVHYLQESSQDLFNCIYHFTAPALLNFLFVQMSDPEPRKLCVDEQQRFIDCMFINSKCLQSGRLSFEECLAEDEGSSIMRNECRNLYSMYLRCRAQIVHY</sequence>
<keyword evidence="2" id="KW-1185">Reference proteome</keyword>
<dbReference type="InterPro" id="IPR018793">
    <property type="entry name" value="Cyt_c_oxidase_assmbl_Pet191"/>
</dbReference>
<protein>
    <submittedName>
        <fullName evidence="1">Uncharacterized protein</fullName>
    </submittedName>
</protein>
<gene>
    <name evidence="1" type="ORF">PSACC_03583</name>
</gene>